<dbReference type="GO" id="GO:0045296">
    <property type="term" value="F:cadherin binding"/>
    <property type="evidence" value="ECO:0007669"/>
    <property type="project" value="TreeGrafter"/>
</dbReference>
<dbReference type="SUPFAM" id="SSF54236">
    <property type="entry name" value="Ubiquitin-like"/>
    <property type="match status" value="1"/>
</dbReference>
<dbReference type="InterPro" id="IPR039120">
    <property type="entry name" value="UBFD1"/>
</dbReference>
<protein>
    <submittedName>
        <fullName evidence="2">Ubiquitin-related domain-containing protein</fullName>
    </submittedName>
</protein>
<evidence type="ECO:0000313" key="2">
    <source>
        <dbReference type="EMBL" id="RUS32683.1"/>
    </source>
</evidence>
<evidence type="ECO:0000259" key="1">
    <source>
        <dbReference type="PROSITE" id="PS50053"/>
    </source>
</evidence>
<dbReference type="InterPro" id="IPR029071">
    <property type="entry name" value="Ubiquitin-like_domsf"/>
</dbReference>
<dbReference type="Proteomes" id="UP000274822">
    <property type="component" value="Unassembled WGS sequence"/>
</dbReference>
<evidence type="ECO:0000313" key="3">
    <source>
        <dbReference type="Proteomes" id="UP000274822"/>
    </source>
</evidence>
<dbReference type="Gene3D" id="3.10.20.90">
    <property type="entry name" value="Phosphatidylinositol 3-kinase Catalytic Subunit, Chain A, domain 1"/>
    <property type="match status" value="1"/>
</dbReference>
<sequence>MLTMADEQLLATPGSEHDEDYLVTDNENAQVPPVHFIVTHGKIPYELEMSPLSTVLELKQEIEQRTQIPPTMQKLVYKGMLKDDMTIDSSKIKEGVKVILIGSKVEDVLKMATSQTTTKEETPEVPEKIPLSELTKPLFLFLSDRWDIQLPLPPGKSIKGMLNSLGQRTRLTFKDDLEQVWIGTAERTQKIAYDSIKAVQSEPIQGDETYYILSLQLGPTEKSRYFIYWVPAQYVETIKDTIMGGFVYF</sequence>
<dbReference type="GO" id="GO:0003723">
    <property type="term" value="F:RNA binding"/>
    <property type="evidence" value="ECO:0007669"/>
    <property type="project" value="TreeGrafter"/>
</dbReference>
<dbReference type="InterPro" id="IPR057455">
    <property type="entry name" value="UBFD1_C"/>
</dbReference>
<gene>
    <name evidence="2" type="ORF">BC938DRAFT_474606</name>
</gene>
<dbReference type="PROSITE" id="PS50053">
    <property type="entry name" value="UBIQUITIN_2"/>
    <property type="match status" value="1"/>
</dbReference>
<dbReference type="PANTHER" id="PTHR16470:SF0">
    <property type="entry name" value="UBIQUITIN DOMAIN-CONTAINING PROTEIN UBFD1"/>
    <property type="match status" value="1"/>
</dbReference>
<dbReference type="Pfam" id="PF00240">
    <property type="entry name" value="ubiquitin"/>
    <property type="match status" value="1"/>
</dbReference>
<dbReference type="InterPro" id="IPR000626">
    <property type="entry name" value="Ubiquitin-like_dom"/>
</dbReference>
<comment type="caution">
    <text evidence="2">The sequence shown here is derived from an EMBL/GenBank/DDBJ whole genome shotgun (WGS) entry which is preliminary data.</text>
</comment>
<dbReference type="EMBL" id="RBNJ01001853">
    <property type="protein sequence ID" value="RUS32683.1"/>
    <property type="molecule type" value="Genomic_DNA"/>
</dbReference>
<dbReference type="PANTHER" id="PTHR16470">
    <property type="entry name" value="UBIQUITIN DOMAIN-CONTAINING PROTEIN UBFD1"/>
    <property type="match status" value="1"/>
</dbReference>
<feature type="domain" description="Ubiquitin-like" evidence="1">
    <location>
        <begin position="45"/>
        <end position="101"/>
    </location>
</feature>
<keyword evidence="3" id="KW-1185">Reference proteome</keyword>
<dbReference type="AlphaFoldDB" id="A0A433QSC8"/>
<dbReference type="SMART" id="SM00213">
    <property type="entry name" value="UBQ"/>
    <property type="match status" value="1"/>
</dbReference>
<dbReference type="Pfam" id="PF25343">
    <property type="entry name" value="PH_UBFD1_C"/>
    <property type="match status" value="1"/>
</dbReference>
<accession>A0A433QSC8</accession>
<proteinExistence type="predicted"/>
<organism evidence="2 3">
    <name type="scientific">Jimgerdemannia flammicorona</name>
    <dbReference type="NCBI Taxonomy" id="994334"/>
    <lineage>
        <taxon>Eukaryota</taxon>
        <taxon>Fungi</taxon>
        <taxon>Fungi incertae sedis</taxon>
        <taxon>Mucoromycota</taxon>
        <taxon>Mucoromycotina</taxon>
        <taxon>Endogonomycetes</taxon>
        <taxon>Endogonales</taxon>
        <taxon>Endogonaceae</taxon>
        <taxon>Jimgerdemannia</taxon>
    </lineage>
</organism>
<reference evidence="2 3" key="1">
    <citation type="journal article" date="2018" name="New Phytol.">
        <title>Phylogenomics of Endogonaceae and evolution of mycorrhizas within Mucoromycota.</title>
        <authorList>
            <person name="Chang Y."/>
            <person name="Desiro A."/>
            <person name="Na H."/>
            <person name="Sandor L."/>
            <person name="Lipzen A."/>
            <person name="Clum A."/>
            <person name="Barry K."/>
            <person name="Grigoriev I.V."/>
            <person name="Martin F.M."/>
            <person name="Stajich J.E."/>
            <person name="Smith M.E."/>
            <person name="Bonito G."/>
            <person name="Spatafora J.W."/>
        </authorList>
    </citation>
    <scope>NUCLEOTIDE SEQUENCE [LARGE SCALE GENOMIC DNA]</scope>
    <source>
        <strain evidence="2 3">AD002</strain>
    </source>
</reference>
<name>A0A433QSC8_9FUNG</name>